<feature type="non-terminal residue" evidence="1">
    <location>
        <position position="1"/>
    </location>
</feature>
<organism evidence="1 2">
    <name type="scientific">Candidatus Magnetobacterium casense</name>
    <dbReference type="NCBI Taxonomy" id="1455061"/>
    <lineage>
        <taxon>Bacteria</taxon>
        <taxon>Pseudomonadati</taxon>
        <taxon>Nitrospirota</taxon>
        <taxon>Thermodesulfovibrionia</taxon>
        <taxon>Thermodesulfovibrionales</taxon>
        <taxon>Candidatus Magnetobacteriaceae</taxon>
        <taxon>Candidatus Magnetobacterium</taxon>
    </lineage>
</organism>
<proteinExistence type="predicted"/>
<dbReference type="EMBL" id="JABXWD010000507">
    <property type="protein sequence ID" value="MBV6343262.1"/>
    <property type="molecule type" value="Genomic_DNA"/>
</dbReference>
<evidence type="ECO:0000313" key="2">
    <source>
        <dbReference type="Proteomes" id="UP001196980"/>
    </source>
</evidence>
<name>A0ABS6S331_9BACT</name>
<reference evidence="1 2" key="1">
    <citation type="journal article" date="2020" name="J Geophys Res Biogeosci">
        <title>Magnetotaxis as an Adaptation to Enable Bacterial Shuttling of Microbial Sulfur and Sulfur Cycling Across Aquatic Oxic#Anoxic Interfaces.</title>
        <authorList>
            <person name="Li J."/>
            <person name="Liu P."/>
            <person name="Wang J."/>
            <person name="Roberts A.P."/>
            <person name="Pan Y."/>
        </authorList>
    </citation>
    <scope>NUCLEOTIDE SEQUENCE [LARGE SCALE GENOMIC DNA]</scope>
    <source>
        <strain evidence="1 2">MYR-1_YQ</strain>
    </source>
</reference>
<accession>A0ABS6S331</accession>
<keyword evidence="2" id="KW-1185">Reference proteome</keyword>
<sequence>WQDTINGDIEIRAMTGSSVKITKILPNITADLHWQLRGVGDFNGDGTSDIIWQNETTGQICFWLMNDLAIKDAGFYGPVDSQWQIVGTGDFNADKKYDVMWRNIKTNDMYLWVMDGMTILRVGLVVKGLPVEWRSE</sequence>
<dbReference type="RefSeq" id="WP_218253869.1">
    <property type="nucleotide sequence ID" value="NZ_JABXWD010000507.1"/>
</dbReference>
<dbReference type="Proteomes" id="UP001196980">
    <property type="component" value="Unassembled WGS sequence"/>
</dbReference>
<protein>
    <submittedName>
        <fullName evidence="1">VCBS repeat-containing protein</fullName>
    </submittedName>
</protein>
<dbReference type="PANTHER" id="PTHR46580">
    <property type="entry name" value="SENSOR KINASE-RELATED"/>
    <property type="match status" value="1"/>
</dbReference>
<comment type="caution">
    <text evidence="1">The sequence shown here is derived from an EMBL/GenBank/DDBJ whole genome shotgun (WGS) entry which is preliminary data.</text>
</comment>
<evidence type="ECO:0000313" key="1">
    <source>
        <dbReference type="EMBL" id="MBV6343262.1"/>
    </source>
</evidence>
<dbReference type="PANTHER" id="PTHR46580:SF2">
    <property type="entry name" value="MAM DOMAIN-CONTAINING PROTEIN"/>
    <property type="match status" value="1"/>
</dbReference>
<gene>
    <name evidence="1" type="ORF">HWQ67_16920</name>
</gene>